<gene>
    <name evidence="5" type="ORF">LY89DRAFT_784774</name>
</gene>
<dbReference type="EMBL" id="KQ947421">
    <property type="protein sequence ID" value="KUJ13938.1"/>
    <property type="molecule type" value="Genomic_DNA"/>
</dbReference>
<evidence type="ECO:0000256" key="3">
    <source>
        <dbReference type="SAM" id="SignalP"/>
    </source>
</evidence>
<feature type="coiled-coil region" evidence="1">
    <location>
        <begin position="321"/>
        <end position="348"/>
    </location>
</feature>
<proteinExistence type="predicted"/>
<dbReference type="SMART" id="SM00355">
    <property type="entry name" value="ZnF_C2H2"/>
    <property type="match status" value="2"/>
</dbReference>
<feature type="signal peptide" evidence="3">
    <location>
        <begin position="1"/>
        <end position="18"/>
    </location>
</feature>
<dbReference type="Gene3D" id="3.30.160.60">
    <property type="entry name" value="Classic Zinc Finger"/>
    <property type="match status" value="1"/>
</dbReference>
<evidence type="ECO:0000313" key="6">
    <source>
        <dbReference type="Proteomes" id="UP000070700"/>
    </source>
</evidence>
<evidence type="ECO:0000313" key="5">
    <source>
        <dbReference type="EMBL" id="KUJ13938.1"/>
    </source>
</evidence>
<dbReference type="GeneID" id="28832543"/>
<feature type="region of interest" description="Disordered" evidence="2">
    <location>
        <begin position="283"/>
        <end position="321"/>
    </location>
</feature>
<evidence type="ECO:0000259" key="4">
    <source>
        <dbReference type="SMART" id="SM00355"/>
    </source>
</evidence>
<dbReference type="InParanoid" id="A0A194X171"/>
<evidence type="ECO:0000256" key="1">
    <source>
        <dbReference type="SAM" id="Coils"/>
    </source>
</evidence>
<keyword evidence="6" id="KW-1185">Reference proteome</keyword>
<keyword evidence="3" id="KW-0732">Signal</keyword>
<organism evidence="5 6">
    <name type="scientific">Mollisia scopiformis</name>
    <name type="common">Conifer needle endophyte fungus</name>
    <name type="synonym">Phialocephala scopiformis</name>
    <dbReference type="NCBI Taxonomy" id="149040"/>
    <lineage>
        <taxon>Eukaryota</taxon>
        <taxon>Fungi</taxon>
        <taxon>Dikarya</taxon>
        <taxon>Ascomycota</taxon>
        <taxon>Pezizomycotina</taxon>
        <taxon>Leotiomycetes</taxon>
        <taxon>Helotiales</taxon>
        <taxon>Mollisiaceae</taxon>
        <taxon>Mollisia</taxon>
    </lineage>
</organism>
<reference evidence="5 6" key="1">
    <citation type="submission" date="2015-10" db="EMBL/GenBank/DDBJ databases">
        <title>Full genome of DAOMC 229536 Phialocephala scopiformis, a fungal endophyte of spruce producing the potent anti-insectan compound rugulosin.</title>
        <authorList>
            <consortium name="DOE Joint Genome Institute"/>
            <person name="Walker A.K."/>
            <person name="Frasz S.L."/>
            <person name="Seifert K.A."/>
            <person name="Miller J.D."/>
            <person name="Mondo S.J."/>
            <person name="Labutti K."/>
            <person name="Lipzen A."/>
            <person name="Dockter R."/>
            <person name="Kennedy M."/>
            <person name="Grigoriev I.V."/>
            <person name="Spatafora J.W."/>
        </authorList>
    </citation>
    <scope>NUCLEOTIDE SEQUENCE [LARGE SCALE GENOMIC DNA]</scope>
    <source>
        <strain evidence="5 6">CBS 120377</strain>
    </source>
</reference>
<feature type="domain" description="C2H2-type" evidence="4">
    <location>
        <begin position="197"/>
        <end position="223"/>
    </location>
</feature>
<accession>A0A194X171</accession>
<dbReference type="OrthoDB" id="5305647at2759"/>
<evidence type="ECO:0000256" key="2">
    <source>
        <dbReference type="SAM" id="MobiDB-lite"/>
    </source>
</evidence>
<dbReference type="InterPro" id="IPR013087">
    <property type="entry name" value="Znf_C2H2_type"/>
</dbReference>
<keyword evidence="1" id="KW-0175">Coiled coil</keyword>
<feature type="domain" description="C2H2-type" evidence="4">
    <location>
        <begin position="227"/>
        <end position="251"/>
    </location>
</feature>
<dbReference type="KEGG" id="psco:LY89DRAFT_784774"/>
<sequence length="368" mass="40400">MPWTIWPSLVVLWGVCWMFHTPFRQQDFDVYLNEDSFSPFSPNFAFDPTFASLPPGSDYFSNNIDFGDGLHEAIHPYPVVSNAIPTSLAEIPAPAASGSAMGAYLQADSSSFGVMPNYSYPAAESIYSMSEVASGIPDHQSHSSITPVPNTSLRFAPSAAPSASSMPPNPVALLPRQASATPYQAPQAPPKDSEGRFVCTYPGCDDNQSFKWLSGWQTHMDKHTRPYQCSVPGCKGNSGFATKGVLDRHTRGEFFDVPEIFEAASASTRKKVTTLEIRKRKRTPLTCRPAQDAVEGEASGSENTTKKARGSADSAQPGHTVEELARENQKLQQEIDKKDEDLKKCLQERGKERETMLRIIDQLTKGTK</sequence>
<protein>
    <recommendedName>
        <fullName evidence="4">C2H2-type domain-containing protein</fullName>
    </recommendedName>
</protein>
<feature type="chain" id="PRO_5008267779" description="C2H2-type domain-containing protein" evidence="3">
    <location>
        <begin position="19"/>
        <end position="368"/>
    </location>
</feature>
<dbReference type="AlphaFoldDB" id="A0A194X171"/>
<name>A0A194X171_MOLSC</name>
<dbReference type="Proteomes" id="UP000070700">
    <property type="component" value="Unassembled WGS sequence"/>
</dbReference>
<dbReference type="RefSeq" id="XP_018068293.1">
    <property type="nucleotide sequence ID" value="XM_018222817.1"/>
</dbReference>